<evidence type="ECO:0000313" key="1">
    <source>
        <dbReference type="EMBL" id="MEI9402325.1"/>
    </source>
</evidence>
<protein>
    <submittedName>
        <fullName evidence="1">Uncharacterized protein</fullName>
    </submittedName>
</protein>
<evidence type="ECO:0000313" key="2">
    <source>
        <dbReference type="Proteomes" id="UP001366503"/>
    </source>
</evidence>
<gene>
    <name evidence="1" type="ORF">O7A05_09125</name>
</gene>
<proteinExistence type="predicted"/>
<keyword evidence="2" id="KW-1185">Reference proteome</keyword>
<accession>A0ABU8KB42</accession>
<comment type="caution">
    <text evidence="1">The sequence shown here is derived from an EMBL/GenBank/DDBJ whole genome shotgun (WGS) entry which is preliminary data.</text>
</comment>
<organism evidence="1 2">
    <name type="scientific">Mesorhizobium argentiipisi</name>
    <dbReference type="NCBI Taxonomy" id="3015175"/>
    <lineage>
        <taxon>Bacteria</taxon>
        <taxon>Pseudomonadati</taxon>
        <taxon>Pseudomonadota</taxon>
        <taxon>Alphaproteobacteria</taxon>
        <taxon>Hyphomicrobiales</taxon>
        <taxon>Phyllobacteriaceae</taxon>
        <taxon>Mesorhizobium</taxon>
    </lineage>
</organism>
<dbReference type="EMBL" id="JAPYKO010000004">
    <property type="protein sequence ID" value="MEI9402325.1"/>
    <property type="molecule type" value="Genomic_DNA"/>
</dbReference>
<dbReference type="RefSeq" id="WP_337092660.1">
    <property type="nucleotide sequence ID" value="NZ_JAPYKO010000004.1"/>
</dbReference>
<reference evidence="1 2" key="1">
    <citation type="submission" date="2022-12" db="EMBL/GenBank/DDBJ databases">
        <authorList>
            <person name="Muema E."/>
        </authorList>
    </citation>
    <scope>NUCLEOTIDE SEQUENCE [LARGE SCALE GENOMIC DNA]</scope>
    <source>
        <strain evidence="2">1330</strain>
    </source>
</reference>
<dbReference type="Proteomes" id="UP001366503">
    <property type="component" value="Unassembled WGS sequence"/>
</dbReference>
<sequence length="156" mass="17138">MPKTVYTAIDANGVEHTRKTDRTYTHTVVFQRSKDSAITRANEDVAHNTKHAREQFHHAAATIEENKGFLRAKRCDILCRDDVYATKMQTEGKGFVAKYGTPEGYAAAKLAEALAAIEATDWTVWHNAGWCGRHDLALKLAAQSGPSAVILPATAK</sequence>
<name>A0ABU8KB42_9HYPH</name>